<dbReference type="PANTHER" id="PTHR33778">
    <property type="entry name" value="PROTEIN MGTC"/>
    <property type="match status" value="1"/>
</dbReference>
<evidence type="ECO:0000313" key="9">
    <source>
        <dbReference type="EMBL" id="OHA15503.1"/>
    </source>
</evidence>
<name>A0A1G2LVC2_9BACT</name>
<evidence type="ECO:0000256" key="4">
    <source>
        <dbReference type="ARBA" id="ARBA00022692"/>
    </source>
</evidence>
<evidence type="ECO:0000256" key="7">
    <source>
        <dbReference type="SAM" id="Phobius"/>
    </source>
</evidence>
<dbReference type="EMBL" id="MHRA01000020">
    <property type="protein sequence ID" value="OHA15503.1"/>
    <property type="molecule type" value="Genomic_DNA"/>
</dbReference>
<evidence type="ECO:0000256" key="1">
    <source>
        <dbReference type="ARBA" id="ARBA00004651"/>
    </source>
</evidence>
<organism evidence="9 10">
    <name type="scientific">Candidatus Tagabacteria bacterium RIFCSPLOWO2_01_FULL_42_9</name>
    <dbReference type="NCBI Taxonomy" id="1802296"/>
    <lineage>
        <taxon>Bacteria</taxon>
        <taxon>Candidatus Tagaibacteriota</taxon>
    </lineage>
</organism>
<comment type="similarity">
    <text evidence="2">Belongs to the MgtC/SapB family.</text>
</comment>
<feature type="transmembrane region" description="Helical" evidence="7">
    <location>
        <begin position="34"/>
        <end position="54"/>
    </location>
</feature>
<keyword evidence="5 7" id="KW-1133">Transmembrane helix</keyword>
<dbReference type="PANTHER" id="PTHR33778:SF1">
    <property type="entry name" value="MAGNESIUM TRANSPORTER YHID-RELATED"/>
    <property type="match status" value="1"/>
</dbReference>
<keyword evidence="3" id="KW-1003">Cell membrane</keyword>
<dbReference type="Proteomes" id="UP000178116">
    <property type="component" value="Unassembled WGS sequence"/>
</dbReference>
<keyword evidence="6 7" id="KW-0472">Membrane</keyword>
<accession>A0A1G2LVC2</accession>
<gene>
    <name evidence="9" type="ORF">A3A10_02400</name>
</gene>
<feature type="transmembrane region" description="Helical" evidence="7">
    <location>
        <begin position="66"/>
        <end position="85"/>
    </location>
</feature>
<proteinExistence type="inferred from homology"/>
<evidence type="ECO:0000256" key="5">
    <source>
        <dbReference type="ARBA" id="ARBA00022989"/>
    </source>
</evidence>
<comment type="subcellular location">
    <subcellularLocation>
        <location evidence="1">Cell membrane</location>
        <topology evidence="1">Multi-pass membrane protein</topology>
    </subcellularLocation>
</comment>
<keyword evidence="4 7" id="KW-0812">Transmembrane</keyword>
<dbReference type="InterPro" id="IPR003416">
    <property type="entry name" value="MgtC/SapB/SrpB/YhiD_fam"/>
</dbReference>
<evidence type="ECO:0000256" key="3">
    <source>
        <dbReference type="ARBA" id="ARBA00022475"/>
    </source>
</evidence>
<comment type="caution">
    <text evidence="9">The sequence shown here is derived from an EMBL/GenBank/DDBJ whole genome shotgun (WGS) entry which is preliminary data.</text>
</comment>
<dbReference type="Pfam" id="PF02308">
    <property type="entry name" value="MgtC"/>
    <property type="match status" value="1"/>
</dbReference>
<evidence type="ECO:0000256" key="2">
    <source>
        <dbReference type="ARBA" id="ARBA00009298"/>
    </source>
</evidence>
<sequence>MILQTFSQILLSAALGMAIGAEREHRHKSAGLRTYTLVAIGSALFTILSLYGFSGTEAKGFDPSRIASQVVVGIGFIGTGIVILRENKIEGLTTAAGLWVTAAVGMAVGLGFYLIAIFTTILILAVFVALTHLKKEILFKDENKI</sequence>
<evidence type="ECO:0000259" key="8">
    <source>
        <dbReference type="Pfam" id="PF02308"/>
    </source>
</evidence>
<dbReference type="PRINTS" id="PR01837">
    <property type="entry name" value="MGTCSAPBPROT"/>
</dbReference>
<feature type="domain" description="MgtC/SapB/SrpB/YhiD N-terminal" evidence="8">
    <location>
        <begin position="9"/>
        <end position="135"/>
    </location>
</feature>
<evidence type="ECO:0000313" key="10">
    <source>
        <dbReference type="Proteomes" id="UP000178116"/>
    </source>
</evidence>
<dbReference type="InterPro" id="IPR049177">
    <property type="entry name" value="MgtC_SapB_SrpB_YhiD_N"/>
</dbReference>
<dbReference type="AlphaFoldDB" id="A0A1G2LVC2"/>
<feature type="transmembrane region" description="Helical" evidence="7">
    <location>
        <begin position="97"/>
        <end position="130"/>
    </location>
</feature>
<dbReference type="GO" id="GO:0005886">
    <property type="term" value="C:plasma membrane"/>
    <property type="evidence" value="ECO:0007669"/>
    <property type="project" value="UniProtKB-SubCell"/>
</dbReference>
<reference evidence="9 10" key="1">
    <citation type="journal article" date="2016" name="Nat. Commun.">
        <title>Thousands of microbial genomes shed light on interconnected biogeochemical processes in an aquifer system.</title>
        <authorList>
            <person name="Anantharaman K."/>
            <person name="Brown C.T."/>
            <person name="Hug L.A."/>
            <person name="Sharon I."/>
            <person name="Castelle C.J."/>
            <person name="Probst A.J."/>
            <person name="Thomas B.C."/>
            <person name="Singh A."/>
            <person name="Wilkins M.J."/>
            <person name="Karaoz U."/>
            <person name="Brodie E.L."/>
            <person name="Williams K.H."/>
            <person name="Hubbard S.S."/>
            <person name="Banfield J.F."/>
        </authorList>
    </citation>
    <scope>NUCLEOTIDE SEQUENCE [LARGE SCALE GENOMIC DNA]</scope>
</reference>
<protein>
    <recommendedName>
        <fullName evidence="8">MgtC/SapB/SrpB/YhiD N-terminal domain-containing protein</fullName>
    </recommendedName>
</protein>
<evidence type="ECO:0000256" key="6">
    <source>
        <dbReference type="ARBA" id="ARBA00023136"/>
    </source>
</evidence>